<feature type="transmembrane region" description="Helical" evidence="1">
    <location>
        <begin position="46"/>
        <end position="66"/>
    </location>
</feature>
<keyword evidence="1" id="KW-0472">Membrane</keyword>
<proteinExistence type="predicted"/>
<protein>
    <submittedName>
        <fullName evidence="2">Putative membrane protein</fullName>
    </submittedName>
</protein>
<reference evidence="2 3" key="1">
    <citation type="journal article" date="2015" name="Int. J. Syst. Evol. Microbiol.">
        <title>Description of Sphingopyxis fribergensis sp. nov. - a soil bacterium with the ability to degrade styrene and phenylacetic acid.</title>
        <authorList>
            <person name="Oelschlagel M."/>
            <person name="Ruckert C."/>
            <person name="Kalinowski J."/>
            <person name="Schmidt G."/>
            <person name="Schlomann M."/>
            <person name="Tischler D."/>
        </authorList>
    </citation>
    <scope>NUCLEOTIDE SEQUENCE [LARGE SCALE GENOMIC DNA]</scope>
    <source>
        <strain evidence="2 3">Kp5.2</strain>
    </source>
</reference>
<dbReference type="AlphaFoldDB" id="A0A0A7PL46"/>
<dbReference type="OrthoDB" id="7452448at2"/>
<sequence length="73" mass="7801">MKKSTRALLGLVLLDLIVVAGAWWMIDRTQSGAWNSNDPAGSITMVTTTAGMLVGVISVVLLFAFVTHRRAGN</sequence>
<name>A0A0A7PL46_9SPHN</name>
<keyword evidence="1" id="KW-0812">Transmembrane</keyword>
<gene>
    <name evidence="2" type="ORF">SKP52_19180</name>
</gene>
<organism evidence="2 3">
    <name type="scientific">Sphingopyxis fribergensis</name>
    <dbReference type="NCBI Taxonomy" id="1515612"/>
    <lineage>
        <taxon>Bacteria</taxon>
        <taxon>Pseudomonadati</taxon>
        <taxon>Pseudomonadota</taxon>
        <taxon>Alphaproteobacteria</taxon>
        <taxon>Sphingomonadales</taxon>
        <taxon>Sphingomonadaceae</taxon>
        <taxon>Sphingopyxis</taxon>
    </lineage>
</organism>
<dbReference type="RefSeq" id="WP_039577473.1">
    <property type="nucleotide sequence ID" value="NZ_CP009122.1"/>
</dbReference>
<keyword evidence="1" id="KW-1133">Transmembrane helix</keyword>
<dbReference type="KEGG" id="sphk:SKP52_19180"/>
<dbReference type="HOGENOM" id="CLU_2702900_0_0_5"/>
<dbReference type="EMBL" id="CP009122">
    <property type="protein sequence ID" value="AJA10705.1"/>
    <property type="molecule type" value="Genomic_DNA"/>
</dbReference>
<accession>A0A0A7PL46</accession>
<evidence type="ECO:0000256" key="1">
    <source>
        <dbReference type="SAM" id="Phobius"/>
    </source>
</evidence>
<dbReference type="Proteomes" id="UP000030907">
    <property type="component" value="Chromosome"/>
</dbReference>
<evidence type="ECO:0000313" key="3">
    <source>
        <dbReference type="Proteomes" id="UP000030907"/>
    </source>
</evidence>
<keyword evidence="3" id="KW-1185">Reference proteome</keyword>
<feature type="transmembrane region" description="Helical" evidence="1">
    <location>
        <begin position="7"/>
        <end position="26"/>
    </location>
</feature>
<evidence type="ECO:0000313" key="2">
    <source>
        <dbReference type="EMBL" id="AJA10705.1"/>
    </source>
</evidence>